<dbReference type="EMBL" id="CP097508">
    <property type="protein sequence ID" value="URE09673.1"/>
    <property type="molecule type" value="Genomic_DNA"/>
</dbReference>
<gene>
    <name evidence="2" type="ORF">MUK42_04789</name>
</gene>
<keyword evidence="3" id="KW-1185">Reference proteome</keyword>
<reference evidence="2" key="1">
    <citation type="submission" date="2022-05" db="EMBL/GenBank/DDBJ databases">
        <title>The Musa troglodytarum L. genome provides insights into the mechanism of non-climacteric behaviour and enrichment of carotenoids.</title>
        <authorList>
            <person name="Wang J."/>
        </authorList>
    </citation>
    <scope>NUCLEOTIDE SEQUENCE</scope>
    <source>
        <tissue evidence="2">Leaf</tissue>
    </source>
</reference>
<evidence type="ECO:0000313" key="2">
    <source>
        <dbReference type="EMBL" id="URE09673.1"/>
    </source>
</evidence>
<accession>A0A9E7GAL6</accession>
<feature type="compositionally biased region" description="Basic residues" evidence="1">
    <location>
        <begin position="48"/>
        <end position="58"/>
    </location>
</feature>
<evidence type="ECO:0000256" key="1">
    <source>
        <dbReference type="SAM" id="MobiDB-lite"/>
    </source>
</evidence>
<feature type="compositionally biased region" description="Polar residues" evidence="1">
    <location>
        <begin position="16"/>
        <end position="27"/>
    </location>
</feature>
<sequence length="93" mass="10109">MPNVIGPPSNRHRRTSNQSRTLGSGSRPSKESRSQRAPSCPTLPSTTRGKRRTRKRRAGRDGKGSAVKTSKSKLTAAFSVLVTAHQIERTLAV</sequence>
<name>A0A9E7GAL6_9LILI</name>
<proteinExistence type="predicted"/>
<organism evidence="2 3">
    <name type="scientific">Musa troglodytarum</name>
    <name type="common">fe'i banana</name>
    <dbReference type="NCBI Taxonomy" id="320322"/>
    <lineage>
        <taxon>Eukaryota</taxon>
        <taxon>Viridiplantae</taxon>
        <taxon>Streptophyta</taxon>
        <taxon>Embryophyta</taxon>
        <taxon>Tracheophyta</taxon>
        <taxon>Spermatophyta</taxon>
        <taxon>Magnoliopsida</taxon>
        <taxon>Liliopsida</taxon>
        <taxon>Zingiberales</taxon>
        <taxon>Musaceae</taxon>
        <taxon>Musa</taxon>
    </lineage>
</organism>
<protein>
    <submittedName>
        <fullName evidence="2">Uncharacterized protein</fullName>
    </submittedName>
</protein>
<dbReference type="Proteomes" id="UP001055439">
    <property type="component" value="Chromosome 6"/>
</dbReference>
<feature type="region of interest" description="Disordered" evidence="1">
    <location>
        <begin position="1"/>
        <end position="71"/>
    </location>
</feature>
<dbReference type="AlphaFoldDB" id="A0A9E7GAL6"/>
<evidence type="ECO:0000313" key="3">
    <source>
        <dbReference type="Proteomes" id="UP001055439"/>
    </source>
</evidence>